<name>A0ABW0TT14_9BACL</name>
<protein>
    <submittedName>
        <fullName evidence="1">Uncharacterized protein</fullName>
    </submittedName>
</protein>
<dbReference type="RefSeq" id="WP_381439562.1">
    <property type="nucleotide sequence ID" value="NZ_JBHSNO010000016.1"/>
</dbReference>
<sequence>MKNLKTVDQAKKEIATLQRFIDLVESFQPETLKEQIIKEYAYIGSIEKVAIKVYELGYSKSDGNPYEKGDITNIIIGKPANDLHKLIKSGYLKKTRHSRRKIEKYSW</sequence>
<dbReference type="EMBL" id="JBHSNO010000016">
    <property type="protein sequence ID" value="MFC5591590.1"/>
    <property type="molecule type" value="Genomic_DNA"/>
</dbReference>
<keyword evidence="2" id="KW-1185">Reference proteome</keyword>
<evidence type="ECO:0000313" key="2">
    <source>
        <dbReference type="Proteomes" id="UP001596109"/>
    </source>
</evidence>
<reference evidence="2" key="1">
    <citation type="journal article" date="2019" name="Int. J. Syst. Evol. Microbiol.">
        <title>The Global Catalogue of Microorganisms (GCM) 10K type strain sequencing project: providing services to taxonomists for standard genome sequencing and annotation.</title>
        <authorList>
            <consortium name="The Broad Institute Genomics Platform"/>
            <consortium name="The Broad Institute Genome Sequencing Center for Infectious Disease"/>
            <person name="Wu L."/>
            <person name="Ma J."/>
        </authorList>
    </citation>
    <scope>NUCLEOTIDE SEQUENCE [LARGE SCALE GENOMIC DNA]</scope>
    <source>
        <strain evidence="2">CGMCC 4.1434</strain>
    </source>
</reference>
<accession>A0ABW0TT14</accession>
<gene>
    <name evidence="1" type="ORF">ACFPRA_22145</name>
</gene>
<evidence type="ECO:0000313" key="1">
    <source>
        <dbReference type="EMBL" id="MFC5591590.1"/>
    </source>
</evidence>
<organism evidence="1 2">
    <name type="scientific">Sporosarcina soli</name>
    <dbReference type="NCBI Taxonomy" id="334736"/>
    <lineage>
        <taxon>Bacteria</taxon>
        <taxon>Bacillati</taxon>
        <taxon>Bacillota</taxon>
        <taxon>Bacilli</taxon>
        <taxon>Bacillales</taxon>
        <taxon>Caryophanaceae</taxon>
        <taxon>Sporosarcina</taxon>
    </lineage>
</organism>
<proteinExistence type="predicted"/>
<dbReference type="Proteomes" id="UP001596109">
    <property type="component" value="Unassembled WGS sequence"/>
</dbReference>
<comment type="caution">
    <text evidence="1">The sequence shown here is derived from an EMBL/GenBank/DDBJ whole genome shotgun (WGS) entry which is preliminary data.</text>
</comment>